<feature type="transmembrane region" description="Helical" evidence="1">
    <location>
        <begin position="20"/>
        <end position="38"/>
    </location>
</feature>
<comment type="caution">
    <text evidence="3">The sequence shown here is derived from an EMBL/GenBank/DDBJ whole genome shotgun (WGS) entry which is preliminary data.</text>
</comment>
<dbReference type="AlphaFoldDB" id="A0A3A8IJ00"/>
<reference evidence="3 4" key="1">
    <citation type="submission" date="2020-05" db="EMBL/GenBank/DDBJ databases">
        <authorList>
            <person name="Whitworth D."/>
        </authorList>
    </citation>
    <scope>NUCLEOTIDE SEQUENCE [LARGE SCALE GENOMIC DNA]</scope>
    <source>
        <strain evidence="3 4">AB043B</strain>
    </source>
</reference>
<dbReference type="Pfam" id="PF07811">
    <property type="entry name" value="TadE"/>
    <property type="match status" value="1"/>
</dbReference>
<evidence type="ECO:0000313" key="3">
    <source>
        <dbReference type="EMBL" id="NOK32886.1"/>
    </source>
</evidence>
<dbReference type="EMBL" id="JABFJV010000023">
    <property type="protein sequence ID" value="NOK32886.1"/>
    <property type="molecule type" value="Genomic_DNA"/>
</dbReference>
<proteinExistence type="predicted"/>
<keyword evidence="1" id="KW-1133">Transmembrane helix</keyword>
<protein>
    <submittedName>
        <fullName evidence="3">Pilus assembly protein</fullName>
    </submittedName>
</protein>
<keyword evidence="4" id="KW-1185">Reference proteome</keyword>
<dbReference type="Proteomes" id="UP000563426">
    <property type="component" value="Unassembled WGS sequence"/>
</dbReference>
<organism evidence="3 4">
    <name type="scientific">Corallococcus exercitus</name>
    <dbReference type="NCBI Taxonomy" id="2316736"/>
    <lineage>
        <taxon>Bacteria</taxon>
        <taxon>Pseudomonadati</taxon>
        <taxon>Myxococcota</taxon>
        <taxon>Myxococcia</taxon>
        <taxon>Myxococcales</taxon>
        <taxon>Cystobacterineae</taxon>
        <taxon>Myxococcaceae</taxon>
        <taxon>Corallococcus</taxon>
    </lineage>
</organism>
<sequence>MSARSPREAGESGQALVEAALSLPLVVFLILGALQLFLMMQARVMTHYAAFRATRAGSVAHGDCERMTHAAILALIPTFHSFMGQGTGSLNGPLGRGAGSDAPRLLAEAFAARMNNRYAGSGGPGPGLDGAHNRSIVWILRDLAGGGVDSPEDSDFDRPGHLRRLEVQLVFWYPLRIPFANWVMSRMFLAHFGLRPYTDANPLLVAERNANWNGGEVTASHVLDGELAAELADRVNARQYVFPIITTFTMRMMTPVKSRFFATMNCPR</sequence>
<gene>
    <name evidence="3" type="ORF">HMI49_06705</name>
</gene>
<dbReference type="RefSeq" id="WP_120524993.1">
    <property type="nucleotide sequence ID" value="NZ_JABFJV010000023.1"/>
</dbReference>
<dbReference type="InterPro" id="IPR012495">
    <property type="entry name" value="TadE-like_dom"/>
</dbReference>
<name>A0A3A8IJ00_9BACT</name>
<feature type="domain" description="TadE-like" evidence="2">
    <location>
        <begin position="13"/>
        <end position="55"/>
    </location>
</feature>
<keyword evidence="1" id="KW-0472">Membrane</keyword>
<evidence type="ECO:0000256" key="1">
    <source>
        <dbReference type="SAM" id="Phobius"/>
    </source>
</evidence>
<keyword evidence="1" id="KW-0812">Transmembrane</keyword>
<dbReference type="OrthoDB" id="5490152at2"/>
<accession>A0A3A8IJ00</accession>
<evidence type="ECO:0000259" key="2">
    <source>
        <dbReference type="Pfam" id="PF07811"/>
    </source>
</evidence>
<evidence type="ECO:0000313" key="4">
    <source>
        <dbReference type="Proteomes" id="UP000563426"/>
    </source>
</evidence>